<organism evidence="1 2">
    <name type="scientific">Rangifer tarandus platyrhynchus</name>
    <name type="common">Svalbard reindeer</name>
    <dbReference type="NCBI Taxonomy" id="3082113"/>
    <lineage>
        <taxon>Eukaryota</taxon>
        <taxon>Metazoa</taxon>
        <taxon>Chordata</taxon>
        <taxon>Craniata</taxon>
        <taxon>Vertebrata</taxon>
        <taxon>Euteleostomi</taxon>
        <taxon>Mammalia</taxon>
        <taxon>Eutheria</taxon>
        <taxon>Laurasiatheria</taxon>
        <taxon>Artiodactyla</taxon>
        <taxon>Ruminantia</taxon>
        <taxon>Pecora</taxon>
        <taxon>Cervidae</taxon>
        <taxon>Odocoileinae</taxon>
        <taxon>Rangifer</taxon>
    </lineage>
</organism>
<evidence type="ECO:0000313" key="1">
    <source>
        <dbReference type="EMBL" id="CAI9696675.1"/>
    </source>
</evidence>
<name>A0ACB0E7P0_RANTA</name>
<evidence type="ECO:0000313" key="2">
    <source>
        <dbReference type="Proteomes" id="UP001162501"/>
    </source>
</evidence>
<gene>
    <name evidence="1" type="ORF">MRATA1EN3_LOCUS7888</name>
</gene>
<proteinExistence type="predicted"/>
<dbReference type="EMBL" id="OX596100">
    <property type="protein sequence ID" value="CAI9696675.1"/>
    <property type="molecule type" value="Genomic_DNA"/>
</dbReference>
<dbReference type="Proteomes" id="UP001162501">
    <property type="component" value="Chromosome 16"/>
</dbReference>
<reference evidence="1" key="1">
    <citation type="submission" date="2023-05" db="EMBL/GenBank/DDBJ databases">
        <authorList>
            <consortium name="ELIXIR-Norway"/>
        </authorList>
    </citation>
    <scope>NUCLEOTIDE SEQUENCE</scope>
</reference>
<protein>
    <submittedName>
        <fullName evidence="1">Uncharacterized protein</fullName>
    </submittedName>
</protein>
<sequence>MTDREEREETETRSGSGTAPGSAPPTLRSSVPHRLPVPRVSGVATGPSHKAVRTRRRRRIIAHFLQVAVSYRKPWWLPVLLESDQWGIRDGAAVRARLNTSDLSVRLRNVFKDNDLLILYRMKLHSCTVKTEPEKEMFLNTHGQSSAGMNVTQCDAN</sequence>
<accession>A0ACB0E7P0</accession>